<sequence length="59" mass="6919">MAFCFEISRSLAHYRFNKKFKVNWLTAGQGYTGQLNMLLFINKYKGHTPPLAAYRIKSF</sequence>
<keyword evidence="2" id="KW-1185">Reference proteome</keyword>
<dbReference type="AlphaFoldDB" id="A0A494W355"/>
<dbReference type="Proteomes" id="UP000270046">
    <property type="component" value="Chromosome"/>
</dbReference>
<dbReference type="EMBL" id="CP032869">
    <property type="protein sequence ID" value="AYL97978.1"/>
    <property type="molecule type" value="Genomic_DNA"/>
</dbReference>
<dbReference type="KEGG" id="muh:HYN43_022985"/>
<accession>A0A494W355</accession>
<gene>
    <name evidence="1" type="ORF">HYN43_022985</name>
</gene>
<proteinExistence type="predicted"/>
<name>A0A494W355_9SPHI</name>
<protein>
    <submittedName>
        <fullName evidence="1">Uncharacterized protein</fullName>
    </submittedName>
</protein>
<organism evidence="1 2">
    <name type="scientific">Mucilaginibacter celer</name>
    <dbReference type="NCBI Taxonomy" id="2305508"/>
    <lineage>
        <taxon>Bacteria</taxon>
        <taxon>Pseudomonadati</taxon>
        <taxon>Bacteroidota</taxon>
        <taxon>Sphingobacteriia</taxon>
        <taxon>Sphingobacteriales</taxon>
        <taxon>Sphingobacteriaceae</taxon>
        <taxon>Mucilaginibacter</taxon>
    </lineage>
</organism>
<reference evidence="1 2" key="1">
    <citation type="submission" date="2018-10" db="EMBL/GenBank/DDBJ databases">
        <title>Genome sequencing of Mucilaginibacter sp. HYN0043.</title>
        <authorList>
            <person name="Kim M."/>
            <person name="Yi H."/>
        </authorList>
    </citation>
    <scope>NUCLEOTIDE SEQUENCE [LARGE SCALE GENOMIC DNA]</scope>
    <source>
        <strain evidence="1 2">HYN0043</strain>
    </source>
</reference>
<evidence type="ECO:0000313" key="2">
    <source>
        <dbReference type="Proteomes" id="UP000270046"/>
    </source>
</evidence>
<evidence type="ECO:0000313" key="1">
    <source>
        <dbReference type="EMBL" id="AYL97978.1"/>
    </source>
</evidence>